<reference evidence="2" key="1">
    <citation type="journal article" date="2023" name="G3 (Bethesda)">
        <title>Genome assembly and association tests identify interacting loci associated with vigor, precocity, and sex in interspecific pistachio rootstocks.</title>
        <authorList>
            <person name="Palmer W."/>
            <person name="Jacygrad E."/>
            <person name="Sagayaradj S."/>
            <person name="Cavanaugh K."/>
            <person name="Han R."/>
            <person name="Bertier L."/>
            <person name="Beede B."/>
            <person name="Kafkas S."/>
            <person name="Golino D."/>
            <person name="Preece J."/>
            <person name="Michelmore R."/>
        </authorList>
    </citation>
    <scope>NUCLEOTIDE SEQUENCE [LARGE SCALE GENOMIC DNA]</scope>
</reference>
<dbReference type="EMBL" id="CM047906">
    <property type="protein sequence ID" value="KAJ0085827.1"/>
    <property type="molecule type" value="Genomic_DNA"/>
</dbReference>
<sequence>MLNGLPVKTCSLSQQLFSSLYFTTESLDAMESSGYFLHMWCPEATRLISVPLLK</sequence>
<evidence type="ECO:0000313" key="2">
    <source>
        <dbReference type="Proteomes" id="UP001164250"/>
    </source>
</evidence>
<dbReference type="Proteomes" id="UP001164250">
    <property type="component" value="Chromosome 10"/>
</dbReference>
<accession>A0ACC1AG88</accession>
<name>A0ACC1AG88_9ROSI</name>
<protein>
    <submittedName>
        <fullName evidence="1">Uncharacterized protein</fullName>
    </submittedName>
</protein>
<evidence type="ECO:0000313" key="1">
    <source>
        <dbReference type="EMBL" id="KAJ0085827.1"/>
    </source>
</evidence>
<keyword evidence="2" id="KW-1185">Reference proteome</keyword>
<comment type="caution">
    <text evidence="1">The sequence shown here is derived from an EMBL/GenBank/DDBJ whole genome shotgun (WGS) entry which is preliminary data.</text>
</comment>
<proteinExistence type="predicted"/>
<organism evidence="1 2">
    <name type="scientific">Pistacia atlantica</name>
    <dbReference type="NCBI Taxonomy" id="434234"/>
    <lineage>
        <taxon>Eukaryota</taxon>
        <taxon>Viridiplantae</taxon>
        <taxon>Streptophyta</taxon>
        <taxon>Embryophyta</taxon>
        <taxon>Tracheophyta</taxon>
        <taxon>Spermatophyta</taxon>
        <taxon>Magnoliopsida</taxon>
        <taxon>eudicotyledons</taxon>
        <taxon>Gunneridae</taxon>
        <taxon>Pentapetalae</taxon>
        <taxon>rosids</taxon>
        <taxon>malvids</taxon>
        <taxon>Sapindales</taxon>
        <taxon>Anacardiaceae</taxon>
        <taxon>Pistacia</taxon>
    </lineage>
</organism>
<gene>
    <name evidence="1" type="ORF">Patl1_08615</name>
</gene>